<accession>A0A0A9ANU7</accession>
<evidence type="ECO:0000256" key="1">
    <source>
        <dbReference type="SAM" id="MobiDB-lite"/>
    </source>
</evidence>
<reference evidence="2" key="1">
    <citation type="submission" date="2014-09" db="EMBL/GenBank/DDBJ databases">
        <authorList>
            <person name="Magalhaes I.L.F."/>
            <person name="Oliveira U."/>
            <person name="Santos F.R."/>
            <person name="Vidigal T.H.D.A."/>
            <person name="Brescovit A.D."/>
            <person name="Santos A.J."/>
        </authorList>
    </citation>
    <scope>NUCLEOTIDE SEQUENCE</scope>
    <source>
        <tissue evidence="2">Shoot tissue taken approximately 20 cm above the soil surface</tissue>
    </source>
</reference>
<organism evidence="2">
    <name type="scientific">Arundo donax</name>
    <name type="common">Giant reed</name>
    <name type="synonym">Donax arundinaceus</name>
    <dbReference type="NCBI Taxonomy" id="35708"/>
    <lineage>
        <taxon>Eukaryota</taxon>
        <taxon>Viridiplantae</taxon>
        <taxon>Streptophyta</taxon>
        <taxon>Embryophyta</taxon>
        <taxon>Tracheophyta</taxon>
        <taxon>Spermatophyta</taxon>
        <taxon>Magnoliopsida</taxon>
        <taxon>Liliopsida</taxon>
        <taxon>Poales</taxon>
        <taxon>Poaceae</taxon>
        <taxon>PACMAD clade</taxon>
        <taxon>Arundinoideae</taxon>
        <taxon>Arundineae</taxon>
        <taxon>Arundo</taxon>
    </lineage>
</organism>
<name>A0A0A9ANU7_ARUDO</name>
<sequence>MACSACNPRRARLKPGDKSSKIRTQIANSNRMEHQLPTKSAECSHMFRSSRSSRLTYQLTLTYIHDKIISNTPIYRYLLLHFSFINDIYMVMANDLDFCSSHIMNSLIVI</sequence>
<reference evidence="2" key="2">
    <citation type="journal article" date="2015" name="Data Brief">
        <title>Shoot transcriptome of the giant reed, Arundo donax.</title>
        <authorList>
            <person name="Barrero R.A."/>
            <person name="Guerrero F.D."/>
            <person name="Moolhuijzen P."/>
            <person name="Goolsby J.A."/>
            <person name="Tidwell J."/>
            <person name="Bellgard S.E."/>
            <person name="Bellgard M.I."/>
        </authorList>
    </citation>
    <scope>NUCLEOTIDE SEQUENCE</scope>
    <source>
        <tissue evidence="2">Shoot tissue taken approximately 20 cm above the soil surface</tissue>
    </source>
</reference>
<dbReference type="AlphaFoldDB" id="A0A0A9ANU7"/>
<evidence type="ECO:0000313" key="2">
    <source>
        <dbReference type="EMBL" id="JAD51533.1"/>
    </source>
</evidence>
<feature type="region of interest" description="Disordered" evidence="1">
    <location>
        <begin position="1"/>
        <end position="20"/>
    </location>
</feature>
<proteinExistence type="predicted"/>
<dbReference type="EMBL" id="GBRH01246362">
    <property type="protein sequence ID" value="JAD51533.1"/>
    <property type="molecule type" value="Transcribed_RNA"/>
</dbReference>
<protein>
    <submittedName>
        <fullName evidence="2">Uncharacterized protein</fullName>
    </submittedName>
</protein>